<comment type="caution">
    <text evidence="3">The sequence shown here is derived from an EMBL/GenBank/DDBJ whole genome shotgun (WGS) entry which is preliminary data.</text>
</comment>
<dbReference type="Proteomes" id="UP000663829">
    <property type="component" value="Unassembled WGS sequence"/>
</dbReference>
<evidence type="ECO:0000313" key="4">
    <source>
        <dbReference type="EMBL" id="CAF3797277.1"/>
    </source>
</evidence>
<evidence type="ECO:0000313" key="6">
    <source>
        <dbReference type="Proteomes" id="UP000663829"/>
    </source>
</evidence>
<sequence>MYSTQSANDFKYFLQTKRLGFRLWTEDDLHLALDLWGDNAVTELIGGPFTTEKIHERFSHEMKNMRLYNLQYWPIFSLETGEHIGCCGFRPYDKEKYIIEIGFHIRPKFWRQGFGREAADAVISYAFCNSNVTKIFAGHHPKNVASCRLLEQLGFQYTHYEYYPPTGLQHPSYILTKEQHC</sequence>
<keyword evidence="6" id="KW-1185">Reference proteome</keyword>
<dbReference type="PANTHER" id="PTHR43792">
    <property type="entry name" value="GNAT FAMILY, PUTATIVE (AFU_ORTHOLOGUE AFUA_3G00765)-RELATED-RELATED"/>
    <property type="match status" value="1"/>
</dbReference>
<organism evidence="3 6">
    <name type="scientific">Didymodactylos carnosus</name>
    <dbReference type="NCBI Taxonomy" id="1234261"/>
    <lineage>
        <taxon>Eukaryota</taxon>
        <taxon>Metazoa</taxon>
        <taxon>Spiralia</taxon>
        <taxon>Gnathifera</taxon>
        <taxon>Rotifera</taxon>
        <taxon>Eurotatoria</taxon>
        <taxon>Bdelloidea</taxon>
        <taxon>Philodinida</taxon>
        <taxon>Philodinidae</taxon>
        <taxon>Didymodactylos</taxon>
    </lineage>
</organism>
<name>A0A815ZSX0_9BILA</name>
<proteinExistence type="predicted"/>
<dbReference type="SUPFAM" id="SSF55729">
    <property type="entry name" value="Acyl-CoA N-acyltransferases (Nat)"/>
    <property type="match status" value="1"/>
</dbReference>
<feature type="domain" description="N-acetyltransferase" evidence="1">
    <location>
        <begin position="19"/>
        <end position="178"/>
    </location>
</feature>
<dbReference type="InterPro" id="IPR000182">
    <property type="entry name" value="GNAT_dom"/>
</dbReference>
<protein>
    <recommendedName>
        <fullName evidence="1">N-acetyltransferase domain-containing protein</fullName>
    </recommendedName>
</protein>
<dbReference type="EMBL" id="CAJOBC010099316">
    <property type="protein sequence ID" value="CAF4459973.1"/>
    <property type="molecule type" value="Genomic_DNA"/>
</dbReference>
<dbReference type="CDD" id="cd04301">
    <property type="entry name" value="NAT_SF"/>
    <property type="match status" value="1"/>
</dbReference>
<dbReference type="AlphaFoldDB" id="A0A815ZSX0"/>
<dbReference type="GO" id="GO:0016747">
    <property type="term" value="F:acyltransferase activity, transferring groups other than amino-acyl groups"/>
    <property type="evidence" value="ECO:0007669"/>
    <property type="project" value="InterPro"/>
</dbReference>
<reference evidence="3" key="1">
    <citation type="submission" date="2021-02" db="EMBL/GenBank/DDBJ databases">
        <authorList>
            <person name="Nowell W R."/>
        </authorList>
    </citation>
    <scope>NUCLEOTIDE SEQUENCE</scope>
</reference>
<dbReference type="EMBL" id="CAJNOK010007254">
    <property type="protein sequence ID" value="CAF1028893.1"/>
    <property type="molecule type" value="Genomic_DNA"/>
</dbReference>
<dbReference type="Gene3D" id="3.40.630.30">
    <property type="match status" value="1"/>
</dbReference>
<gene>
    <name evidence="3" type="ORF">GPM918_LOCUS41612</name>
    <name evidence="2" type="ORF">OVA965_LOCUS15885</name>
    <name evidence="5" type="ORF">SRO942_LOCUS42696</name>
    <name evidence="4" type="ORF">TMI583_LOCUS15894</name>
</gene>
<dbReference type="Pfam" id="PF13302">
    <property type="entry name" value="Acetyltransf_3"/>
    <property type="match status" value="1"/>
</dbReference>
<dbReference type="InterPro" id="IPR016181">
    <property type="entry name" value="Acyl_CoA_acyltransferase"/>
</dbReference>
<dbReference type="Proteomes" id="UP000682733">
    <property type="component" value="Unassembled WGS sequence"/>
</dbReference>
<dbReference type="InterPro" id="IPR051531">
    <property type="entry name" value="N-acetyltransferase"/>
</dbReference>
<dbReference type="EMBL" id="CAJNOQ010033204">
    <property type="protein sequence ID" value="CAF1588761.1"/>
    <property type="molecule type" value="Genomic_DNA"/>
</dbReference>
<dbReference type="Proteomes" id="UP000677228">
    <property type="component" value="Unassembled WGS sequence"/>
</dbReference>
<evidence type="ECO:0000313" key="5">
    <source>
        <dbReference type="EMBL" id="CAF4459973.1"/>
    </source>
</evidence>
<accession>A0A815ZSX0</accession>
<dbReference type="PANTHER" id="PTHR43792:SF1">
    <property type="entry name" value="N-ACETYLTRANSFERASE DOMAIN-CONTAINING PROTEIN"/>
    <property type="match status" value="1"/>
</dbReference>
<evidence type="ECO:0000259" key="1">
    <source>
        <dbReference type="PROSITE" id="PS51186"/>
    </source>
</evidence>
<dbReference type="EMBL" id="CAJOBA010007265">
    <property type="protein sequence ID" value="CAF3797277.1"/>
    <property type="molecule type" value="Genomic_DNA"/>
</dbReference>
<evidence type="ECO:0000313" key="3">
    <source>
        <dbReference type="EMBL" id="CAF1588761.1"/>
    </source>
</evidence>
<dbReference type="Proteomes" id="UP000681722">
    <property type="component" value="Unassembled WGS sequence"/>
</dbReference>
<evidence type="ECO:0000313" key="2">
    <source>
        <dbReference type="EMBL" id="CAF1028893.1"/>
    </source>
</evidence>
<dbReference type="OrthoDB" id="630895at2759"/>
<dbReference type="PROSITE" id="PS51186">
    <property type="entry name" value="GNAT"/>
    <property type="match status" value="1"/>
</dbReference>